<gene>
    <name evidence="15" type="primary">hisI</name>
    <name evidence="15" type="synonym">hisIE</name>
    <name evidence="17" type="ORF">IAB16_04115</name>
</gene>
<protein>
    <recommendedName>
        <fullName evidence="15">Histidine biosynthesis bifunctional protein HisIE</fullName>
    </recommendedName>
    <domain>
        <recommendedName>
            <fullName evidence="15">Phosphoribosyl-AMP cyclohydrolase</fullName>
            <shortName evidence="15">PRA-CH</shortName>
            <ecNumber evidence="15">3.5.4.19</ecNumber>
        </recommendedName>
    </domain>
    <domain>
        <recommendedName>
            <fullName evidence="15">Phosphoribosyl-ATP pyrophosphatase</fullName>
            <shortName evidence="15">PRA-PH</shortName>
            <ecNumber evidence="15">3.6.1.31</ecNumber>
        </recommendedName>
    </domain>
</protein>
<feature type="region of interest" description="Phosphoribosyl-AMP cyclohydrolase" evidence="15">
    <location>
        <begin position="1"/>
        <end position="118"/>
    </location>
</feature>
<evidence type="ECO:0000313" key="17">
    <source>
        <dbReference type="EMBL" id="MBO8424181.1"/>
    </source>
</evidence>
<feature type="region of interest" description="Phosphoribosyl-ATP pyrophosphohydrolase" evidence="15">
    <location>
        <begin position="119"/>
        <end position="216"/>
    </location>
</feature>
<sequence length="216" mass="24435">MLGTVKIDELKFDERGLIPVIVEDYFTKQVLTLAYMSRESLEISMEKGLTCFYSRSRNKLWLKGETSGNYQHIVCIRADCDRDALVAEVVKDGPACHLGNESCFVDDVYVSDEYKDFSIEGLYDLIKGRKLNPKEGSYTTYLFDRGIDKILKKVGEESTEVIIEGKAGNKQAAVYELADLMYHAMVMMVEMGIETKDVFAELASRHVIDKKIKQGG</sequence>
<keyword evidence="13 15" id="KW-0368">Histidine biosynthesis</keyword>
<evidence type="ECO:0000256" key="9">
    <source>
        <dbReference type="ARBA" id="ARBA00022605"/>
    </source>
</evidence>
<evidence type="ECO:0000256" key="6">
    <source>
        <dbReference type="ARBA" id="ARBA00007731"/>
    </source>
</evidence>
<reference evidence="17" key="1">
    <citation type="submission" date="2020-10" db="EMBL/GenBank/DDBJ databases">
        <authorList>
            <person name="Gilroy R."/>
        </authorList>
    </citation>
    <scope>NUCLEOTIDE SEQUENCE</scope>
    <source>
        <strain evidence="17">517</strain>
    </source>
</reference>
<accession>A0A940ID45</accession>
<dbReference type="InterPro" id="IPR038019">
    <property type="entry name" value="PRib_AMP_CycHydrolase_sf"/>
</dbReference>
<comment type="similarity">
    <text evidence="6 15">In the C-terminal section; belongs to the PRA-PH family.</text>
</comment>
<dbReference type="InterPro" id="IPR023019">
    <property type="entry name" value="His_synth_HisIE"/>
</dbReference>
<comment type="subcellular location">
    <subcellularLocation>
        <location evidence="3 15">Cytoplasm</location>
    </subcellularLocation>
</comment>
<evidence type="ECO:0000256" key="11">
    <source>
        <dbReference type="ARBA" id="ARBA00022801"/>
    </source>
</evidence>
<reference evidence="17" key="2">
    <citation type="journal article" date="2021" name="PeerJ">
        <title>Extensive microbial diversity within the chicken gut microbiome revealed by metagenomics and culture.</title>
        <authorList>
            <person name="Gilroy R."/>
            <person name="Ravi A."/>
            <person name="Getino M."/>
            <person name="Pursley I."/>
            <person name="Horton D.L."/>
            <person name="Alikhan N.F."/>
            <person name="Baker D."/>
            <person name="Gharbi K."/>
            <person name="Hall N."/>
            <person name="Watson M."/>
            <person name="Adriaenssens E.M."/>
            <person name="Foster-Nyarko E."/>
            <person name="Jarju S."/>
            <person name="Secka A."/>
            <person name="Antonio M."/>
            <person name="Oren A."/>
            <person name="Chaudhuri R.R."/>
            <person name="La Ragione R."/>
            <person name="Hildebrand F."/>
            <person name="Pallen M.J."/>
        </authorList>
    </citation>
    <scope>NUCLEOTIDE SEQUENCE</scope>
    <source>
        <strain evidence="17">517</strain>
    </source>
</reference>
<evidence type="ECO:0000256" key="1">
    <source>
        <dbReference type="ARBA" id="ARBA00000024"/>
    </source>
</evidence>
<evidence type="ECO:0000256" key="8">
    <source>
        <dbReference type="ARBA" id="ARBA00022490"/>
    </source>
</evidence>
<dbReference type="GO" id="GO:0005524">
    <property type="term" value="F:ATP binding"/>
    <property type="evidence" value="ECO:0007669"/>
    <property type="project" value="UniProtKB-KW"/>
</dbReference>
<dbReference type="SUPFAM" id="SSF101386">
    <property type="entry name" value="all-alpha NTP pyrophosphatases"/>
    <property type="match status" value="1"/>
</dbReference>
<dbReference type="NCBIfam" id="NF002747">
    <property type="entry name" value="PRK02759.1"/>
    <property type="match status" value="1"/>
</dbReference>
<organism evidence="17 18">
    <name type="scientific">Candidatus Stercoripulliclostridium pullicola</name>
    <dbReference type="NCBI Taxonomy" id="2840953"/>
    <lineage>
        <taxon>Bacteria</taxon>
        <taxon>Bacillati</taxon>
        <taxon>Bacillota</taxon>
        <taxon>Clostridia</taxon>
        <taxon>Eubacteriales</taxon>
        <taxon>Candidatus Stercoripulliclostridium</taxon>
    </lineage>
</organism>
<dbReference type="Pfam" id="PF01502">
    <property type="entry name" value="PRA-CH"/>
    <property type="match status" value="1"/>
</dbReference>
<keyword evidence="9 15" id="KW-0028">Amino-acid biosynthesis</keyword>
<dbReference type="EC" id="3.5.4.19" evidence="15"/>
<evidence type="ECO:0000313" key="18">
    <source>
        <dbReference type="Proteomes" id="UP000727857"/>
    </source>
</evidence>
<comment type="caution">
    <text evidence="17">The sequence shown here is derived from an EMBL/GenBank/DDBJ whole genome shotgun (WGS) entry which is preliminary data.</text>
</comment>
<evidence type="ECO:0000256" key="4">
    <source>
        <dbReference type="ARBA" id="ARBA00005169"/>
    </source>
</evidence>
<dbReference type="HAMAP" id="MF_01019">
    <property type="entry name" value="HisIE"/>
    <property type="match status" value="1"/>
</dbReference>
<dbReference type="Proteomes" id="UP000727857">
    <property type="component" value="Unassembled WGS sequence"/>
</dbReference>
<comment type="catalytic activity">
    <reaction evidence="2 15">
        <text>1-(5-phospho-beta-D-ribosyl)-ATP + H2O = 1-(5-phospho-beta-D-ribosyl)-5'-AMP + diphosphate + H(+)</text>
        <dbReference type="Rhea" id="RHEA:22828"/>
        <dbReference type="ChEBI" id="CHEBI:15377"/>
        <dbReference type="ChEBI" id="CHEBI:15378"/>
        <dbReference type="ChEBI" id="CHEBI:33019"/>
        <dbReference type="ChEBI" id="CHEBI:59457"/>
        <dbReference type="ChEBI" id="CHEBI:73183"/>
        <dbReference type="EC" id="3.6.1.31"/>
    </reaction>
</comment>
<evidence type="ECO:0000256" key="2">
    <source>
        <dbReference type="ARBA" id="ARBA00001460"/>
    </source>
</evidence>
<keyword evidence="14 15" id="KW-0511">Multifunctional enzyme</keyword>
<dbReference type="EC" id="3.6.1.31" evidence="15"/>
<dbReference type="PANTHER" id="PTHR42945">
    <property type="entry name" value="HISTIDINE BIOSYNTHESIS BIFUNCTIONAL PROTEIN"/>
    <property type="match status" value="1"/>
</dbReference>
<dbReference type="EMBL" id="JADINF010000104">
    <property type="protein sequence ID" value="MBO8424181.1"/>
    <property type="molecule type" value="Genomic_DNA"/>
</dbReference>
<dbReference type="GO" id="GO:0005737">
    <property type="term" value="C:cytoplasm"/>
    <property type="evidence" value="ECO:0007669"/>
    <property type="project" value="UniProtKB-SubCell"/>
</dbReference>
<evidence type="ECO:0000256" key="5">
    <source>
        <dbReference type="ARBA" id="ARBA00005204"/>
    </source>
</evidence>
<comment type="catalytic activity">
    <reaction evidence="1 15">
        <text>1-(5-phospho-beta-D-ribosyl)-5'-AMP + H2O = 1-(5-phospho-beta-D-ribosyl)-5-[(5-phospho-beta-D-ribosylamino)methylideneamino]imidazole-4-carboxamide</text>
        <dbReference type="Rhea" id="RHEA:20049"/>
        <dbReference type="ChEBI" id="CHEBI:15377"/>
        <dbReference type="ChEBI" id="CHEBI:58435"/>
        <dbReference type="ChEBI" id="CHEBI:59457"/>
        <dbReference type="EC" id="3.5.4.19"/>
    </reaction>
</comment>
<evidence type="ECO:0000256" key="10">
    <source>
        <dbReference type="ARBA" id="ARBA00022741"/>
    </source>
</evidence>
<name>A0A940ID45_9FIRM</name>
<dbReference type="InterPro" id="IPR008179">
    <property type="entry name" value="HisE"/>
</dbReference>
<evidence type="ECO:0000259" key="16">
    <source>
        <dbReference type="Pfam" id="PF01502"/>
    </source>
</evidence>
<feature type="domain" description="Phosphoribosyl-AMP cyclohydrolase" evidence="16">
    <location>
        <begin position="33"/>
        <end position="104"/>
    </location>
</feature>
<dbReference type="AlphaFoldDB" id="A0A940ID45"/>
<comment type="pathway">
    <text evidence="5 15">Amino-acid biosynthesis; L-histidine biosynthesis; L-histidine from 5-phospho-alpha-D-ribose 1-diphosphate: step 2/9.</text>
</comment>
<dbReference type="InterPro" id="IPR002496">
    <property type="entry name" value="PRib_AMP_CycHydrolase_dom"/>
</dbReference>
<evidence type="ECO:0000256" key="13">
    <source>
        <dbReference type="ARBA" id="ARBA00023102"/>
    </source>
</evidence>
<comment type="similarity">
    <text evidence="7 15">In the N-terminal section; belongs to the PRA-CH family.</text>
</comment>
<evidence type="ECO:0000256" key="12">
    <source>
        <dbReference type="ARBA" id="ARBA00022840"/>
    </source>
</evidence>
<keyword evidence="10 15" id="KW-0547">Nucleotide-binding</keyword>
<dbReference type="Gene3D" id="1.10.287.1080">
    <property type="entry name" value="MazG-like"/>
    <property type="match status" value="1"/>
</dbReference>
<dbReference type="FunFam" id="3.10.20.810:FF:000001">
    <property type="entry name" value="Histidine biosynthesis bifunctional protein HisIE"/>
    <property type="match status" value="1"/>
</dbReference>
<comment type="pathway">
    <text evidence="4 15">Amino-acid biosynthesis; L-histidine biosynthesis; L-histidine from 5-phospho-alpha-D-ribose 1-diphosphate: step 3/9.</text>
</comment>
<dbReference type="HAMAP" id="MF_01020">
    <property type="entry name" value="HisE"/>
    <property type="match status" value="1"/>
</dbReference>
<dbReference type="GO" id="GO:0004636">
    <property type="term" value="F:phosphoribosyl-ATP diphosphatase activity"/>
    <property type="evidence" value="ECO:0007669"/>
    <property type="project" value="UniProtKB-UniRule"/>
</dbReference>
<keyword evidence="8 15" id="KW-0963">Cytoplasm</keyword>
<dbReference type="Pfam" id="PF01503">
    <property type="entry name" value="PRA-PH"/>
    <property type="match status" value="1"/>
</dbReference>
<dbReference type="SUPFAM" id="SSF141734">
    <property type="entry name" value="HisI-like"/>
    <property type="match status" value="1"/>
</dbReference>
<dbReference type="CDD" id="cd11534">
    <property type="entry name" value="NTP-PPase_HisIE_like"/>
    <property type="match status" value="1"/>
</dbReference>
<dbReference type="NCBIfam" id="NF000768">
    <property type="entry name" value="PRK00051.1"/>
    <property type="match status" value="1"/>
</dbReference>
<evidence type="ECO:0000256" key="3">
    <source>
        <dbReference type="ARBA" id="ARBA00004496"/>
    </source>
</evidence>
<dbReference type="GO" id="GO:0004635">
    <property type="term" value="F:phosphoribosyl-AMP cyclohydrolase activity"/>
    <property type="evidence" value="ECO:0007669"/>
    <property type="project" value="UniProtKB-UniRule"/>
</dbReference>
<dbReference type="GO" id="GO:0000105">
    <property type="term" value="P:L-histidine biosynthetic process"/>
    <property type="evidence" value="ECO:0007669"/>
    <property type="project" value="UniProtKB-UniRule"/>
</dbReference>
<evidence type="ECO:0000256" key="15">
    <source>
        <dbReference type="HAMAP-Rule" id="MF_01019"/>
    </source>
</evidence>
<dbReference type="InterPro" id="IPR021130">
    <property type="entry name" value="PRib-ATP_PPHydrolase-like"/>
</dbReference>
<keyword evidence="12 15" id="KW-0067">ATP-binding</keyword>
<proteinExistence type="inferred from homology"/>
<evidence type="ECO:0000256" key="7">
    <source>
        <dbReference type="ARBA" id="ARBA00008299"/>
    </source>
</evidence>
<dbReference type="NCBIfam" id="TIGR03188">
    <property type="entry name" value="histidine_hisI"/>
    <property type="match status" value="1"/>
</dbReference>
<dbReference type="Gene3D" id="3.10.20.810">
    <property type="entry name" value="Phosphoribosyl-AMP cyclohydrolase"/>
    <property type="match status" value="1"/>
</dbReference>
<evidence type="ECO:0000256" key="14">
    <source>
        <dbReference type="ARBA" id="ARBA00023268"/>
    </source>
</evidence>
<dbReference type="PANTHER" id="PTHR42945:SF9">
    <property type="entry name" value="HISTIDINE BIOSYNTHESIS BIFUNCTIONAL PROTEIN HISIE"/>
    <property type="match status" value="1"/>
</dbReference>
<keyword evidence="11 15" id="KW-0378">Hydrolase</keyword>